<protein>
    <submittedName>
        <fullName evidence="1">Uncharacterized protein</fullName>
    </submittedName>
</protein>
<sequence>MLASFFKFVAFTLAPALVMIWTTSPDLWSCVPHLFHHVGTNPSQLMHMFENLPGRAQGILTTSENVVRSLTCNDLEFPALEPVSLTPPSLALSVPPTEDPVTPDQGEGLDTQGHAPKRATWLLGGMILMGLDFYFPQLSSASSLWTPLQATIPVLHWMVSWWILLLGWEPNLVSLAPLSHILFKFLTTWIYQKHWSQNSHWFLEPSLSKFKGLDIYKVTKITSPSY</sequence>
<comment type="caution">
    <text evidence="1">The sequence shown here is derived from an EMBL/GenBank/DDBJ whole genome shotgun (WGS) entry which is preliminary data.</text>
</comment>
<reference evidence="1" key="1">
    <citation type="submission" date="2022-04" db="EMBL/GenBank/DDBJ databases">
        <title>Genome of the entomopathogenic fungus Entomophthora muscae.</title>
        <authorList>
            <person name="Elya C."/>
            <person name="Lovett B.R."/>
            <person name="Lee E."/>
            <person name="Macias A.M."/>
            <person name="Hajek A.E."/>
            <person name="De Bivort B.L."/>
            <person name="Kasson M.T."/>
            <person name="De Fine Licht H.H."/>
            <person name="Stajich J.E."/>
        </authorList>
    </citation>
    <scope>NUCLEOTIDE SEQUENCE</scope>
    <source>
        <strain evidence="1">Berkeley</strain>
    </source>
</reference>
<keyword evidence="2" id="KW-1185">Reference proteome</keyword>
<dbReference type="Proteomes" id="UP001165960">
    <property type="component" value="Unassembled WGS sequence"/>
</dbReference>
<name>A0ACC2SJA2_9FUNG</name>
<evidence type="ECO:0000313" key="2">
    <source>
        <dbReference type="Proteomes" id="UP001165960"/>
    </source>
</evidence>
<dbReference type="EMBL" id="QTSX02005011">
    <property type="protein sequence ID" value="KAJ9062354.1"/>
    <property type="molecule type" value="Genomic_DNA"/>
</dbReference>
<evidence type="ECO:0000313" key="1">
    <source>
        <dbReference type="EMBL" id="KAJ9062354.1"/>
    </source>
</evidence>
<organism evidence="1 2">
    <name type="scientific">Entomophthora muscae</name>
    <dbReference type="NCBI Taxonomy" id="34485"/>
    <lineage>
        <taxon>Eukaryota</taxon>
        <taxon>Fungi</taxon>
        <taxon>Fungi incertae sedis</taxon>
        <taxon>Zoopagomycota</taxon>
        <taxon>Entomophthoromycotina</taxon>
        <taxon>Entomophthoromycetes</taxon>
        <taxon>Entomophthorales</taxon>
        <taxon>Entomophthoraceae</taxon>
        <taxon>Entomophthora</taxon>
    </lineage>
</organism>
<gene>
    <name evidence="1" type="ORF">DSO57_1011705</name>
</gene>
<proteinExistence type="predicted"/>
<accession>A0ACC2SJA2</accession>